<feature type="compositionally biased region" description="Low complexity" evidence="6">
    <location>
        <begin position="132"/>
        <end position="170"/>
    </location>
</feature>
<dbReference type="InterPro" id="IPR001202">
    <property type="entry name" value="WW_dom"/>
</dbReference>
<feature type="region of interest" description="Disordered" evidence="6">
    <location>
        <begin position="45"/>
        <end position="105"/>
    </location>
</feature>
<dbReference type="Pfam" id="PF00514">
    <property type="entry name" value="Arm"/>
    <property type="match status" value="1"/>
</dbReference>
<name>D3BQ28_HETP5</name>
<feature type="compositionally biased region" description="Low complexity" evidence="6">
    <location>
        <begin position="448"/>
        <end position="460"/>
    </location>
</feature>
<accession>D3BQ28</accession>
<keyword evidence="10" id="KW-1185">Reference proteome</keyword>
<dbReference type="EMBL" id="ADBJ01000047">
    <property type="protein sequence ID" value="EFA76579.1"/>
    <property type="molecule type" value="Genomic_DNA"/>
</dbReference>
<evidence type="ECO:0000259" key="7">
    <source>
        <dbReference type="PROSITE" id="PS50020"/>
    </source>
</evidence>
<dbReference type="InParanoid" id="D3BQ28"/>
<dbReference type="InterPro" id="IPR000306">
    <property type="entry name" value="Znf_FYVE"/>
</dbReference>
<dbReference type="SUPFAM" id="SSF51045">
    <property type="entry name" value="WW domain"/>
    <property type="match status" value="2"/>
</dbReference>
<feature type="domain" description="WW" evidence="7">
    <location>
        <begin position="97"/>
        <end position="130"/>
    </location>
</feature>
<feature type="domain" description="FYVE-type" evidence="8">
    <location>
        <begin position="252"/>
        <end position="312"/>
    </location>
</feature>
<feature type="compositionally biased region" description="Low complexity" evidence="6">
    <location>
        <begin position="85"/>
        <end position="99"/>
    </location>
</feature>
<evidence type="ECO:0000256" key="5">
    <source>
        <dbReference type="PROSITE-ProRule" id="PRU00259"/>
    </source>
</evidence>
<dbReference type="InterPro" id="IPR017455">
    <property type="entry name" value="Znf_FYVE-rel"/>
</dbReference>
<dbReference type="FunCoup" id="D3BQ28">
    <property type="interactions" value="70"/>
</dbReference>
<sequence>MNINSGMGGMGGMGGMPTPPPGWQISMDNMGRLFYFNPMTQQQSWVPPPGSGPAGSMPIGGMGATTSTTGSGGGMSQSPKPFNVSSLASSKSSLSSSSLPEGWEEATDNQGRVYYIDHINKKTSWIHPNFSQQLHQQQQQQQPISIPQQQHHHQQPIASSPPASSDYPSIQPKKQNDTFYPSMAEYGYNIPSSSLPGTLAQQQQPKQPVRAPEPQRQRTSSAPQVPLPTIVRQPIPKSTTILSQTAPLWDLEKTIPACANCYLPFTVIRRRHHCRCCQREFCDACSQKRIAIPQFNHLDPVRVCIYCFIHTTDHDKTCISRLVPYFLDFHRDLNHQYQALVEIYDFLLSNQNNAEKIDCALVGGLKPFLEYISRMTKENHKSDTLTIACQILSLLSKYEKLLKTIQEPEYIATLFDLMSCTDIPSIKLDCARLLKNIVSNVDKNANSAANQGGSSAASSVPPSPATPATPASTAASPATTPALETLKLSNIVTKSHIVQIVSLLETPISKEEFQLELLKILRILAHDEESLTNISQSNAIEAVTPLLSSTRPDILKSVLKILTRLSILDKKNAEKLYSVGGVIFLLEIVTKQIVQLNNILIRLLYSLSKTKLCANAIASSEAGVGAILFLYSNSTGNAALQEPILLLLDQILEYNPVKQLHVLISSNDAFIKTLLQSFRNPTLEPLALSIFNQLCLTDQSKESLRTHGLIEPILSMMCDKSKNIVLPLEILSRIALNNEKACYNIFEVGGISVLIDIMTTPPPQVPKKEVPVVNGALSPLSQIPYSDLEEMAESTYNADLKRHELFKKVQYNTVKLVGNLSHSKNIVQEFVHFEDGAGVKALVALLNPSVDESVKQVASEALSNLCENEACSILVLSEGGLTYSMALLSSSNTLIKTNALRLLQRLASHSPEIKFVISEGASIRQIVEMLSNQSPDVKKCAIFSLAELCKDNESNREQAFKFGCLGVLVQAFNSYVNDPKTLVCLLEIVSGFAGQSDQYRSVLLGTNIVQCIIEYLFQSMSAQDDNFVIQSQVFSVLILSQMIRENMGDQIRKIIDSGIILSLVPLLAVKNSYLQEYTLTVLNTISRSSSSDLRESLMSSGPILASLSELLTSKNESILLNSLSILLELSKSPECGGYLLSTNAISQISELIISPSTPQPVKSLAIHLISSLFSSNSNNANIWEIFTNKAGIPGLVALLSSTNIVAQVTSANALSAIVVDGPGRARVVESGGLPALVNALSSSNVNVACAVLVTILGLSLEDELCELIVNLGALNPLLNILSNPEFMSNNINIDAKLYSCETIFNLASNQQCRALICDTKLISQLLDLLFIGNEQYKVVACKTLAVLAADPNTAKMVCEQGGIMGLVPLLSSPSSDENTIMSAAIALTNLGRFNNMAKNHIITSINDQGVTGLDIIISILSIKEGVKSSQKIKLQLLDLLTLCSDDASFATVLETLPNAIPNLLSLLSASLSQLPTANTSLPTTEASPKKELAPDTNQLMIVFKTLSIVITVSNNPKIRNQLVEHNCLKSVSMLLSPPPEQLVSLDSLSSSISLLDMPTKEPEPQQRVNLDSIEEKEEVNKQCLNLVYTFSFSESGKTQVRNSKLLPIVQRFLDSKMEDQVCIALRTMYNLSISNINRVEINSNGGMDKILDIFTKTSNPNIVLNSLCTLYNLMFLSDNFNLFIKRDCFKILSQCINYPNEGIQLWAIMIINRHLNTEKYSEILANQGVISGLLTILSTASSENLILYVLKTLNDMSPYDHARKLIENQIPVEILKAIQTVPNTTIRELAESLLRCFGQ</sequence>
<dbReference type="SMART" id="SM00456">
    <property type="entry name" value="WW"/>
    <property type="match status" value="2"/>
</dbReference>
<evidence type="ECO:0000256" key="1">
    <source>
        <dbReference type="ARBA" id="ARBA00022723"/>
    </source>
</evidence>
<dbReference type="PROSITE" id="PS50020">
    <property type="entry name" value="WW_DOMAIN_2"/>
    <property type="match status" value="2"/>
</dbReference>
<dbReference type="Gene3D" id="1.25.10.10">
    <property type="entry name" value="Leucine-rich Repeat Variant"/>
    <property type="match status" value="6"/>
</dbReference>
<feature type="region of interest" description="Disordered" evidence="6">
    <location>
        <begin position="448"/>
        <end position="477"/>
    </location>
</feature>
<evidence type="ECO:0000256" key="6">
    <source>
        <dbReference type="SAM" id="MobiDB-lite"/>
    </source>
</evidence>
<dbReference type="InterPro" id="IPR036020">
    <property type="entry name" value="WW_dom_sf"/>
</dbReference>
<protein>
    <submittedName>
        <fullName evidence="9">Uncharacterized protein</fullName>
    </submittedName>
</protein>
<dbReference type="InterPro" id="IPR000225">
    <property type="entry name" value="Armadillo"/>
</dbReference>
<keyword evidence="1" id="KW-0479">Metal-binding</keyword>
<keyword evidence="3" id="KW-0862">Zinc</keyword>
<evidence type="ECO:0000259" key="8">
    <source>
        <dbReference type="PROSITE" id="PS50178"/>
    </source>
</evidence>
<dbReference type="InterPro" id="IPR011011">
    <property type="entry name" value="Znf_FYVE_PHD"/>
</dbReference>
<dbReference type="InterPro" id="IPR011989">
    <property type="entry name" value="ARM-like"/>
</dbReference>
<dbReference type="Pfam" id="PF00397">
    <property type="entry name" value="WW"/>
    <property type="match status" value="1"/>
</dbReference>
<evidence type="ECO:0000313" key="10">
    <source>
        <dbReference type="Proteomes" id="UP000001396"/>
    </source>
</evidence>
<dbReference type="GeneID" id="31365819"/>
<dbReference type="InterPro" id="IPR016024">
    <property type="entry name" value="ARM-type_fold"/>
</dbReference>
<dbReference type="PROSITE" id="PS50178">
    <property type="entry name" value="ZF_FYVE"/>
    <property type="match status" value="1"/>
</dbReference>
<feature type="region of interest" description="Disordered" evidence="6">
    <location>
        <begin position="132"/>
        <end position="176"/>
    </location>
</feature>
<keyword evidence="2 4" id="KW-0863">Zinc-finger</keyword>
<dbReference type="Gene3D" id="3.30.40.10">
    <property type="entry name" value="Zinc/RING finger domain, C3HC4 (zinc finger)"/>
    <property type="match status" value="1"/>
</dbReference>
<comment type="caution">
    <text evidence="9">The sequence shown here is derived from an EMBL/GenBank/DDBJ whole genome shotgun (WGS) entry which is preliminary data.</text>
</comment>
<dbReference type="SUPFAM" id="SSF48371">
    <property type="entry name" value="ARM repeat"/>
    <property type="match status" value="5"/>
</dbReference>
<feature type="repeat" description="ARM" evidence="5">
    <location>
        <begin position="837"/>
        <end position="880"/>
    </location>
</feature>
<evidence type="ECO:0000256" key="2">
    <source>
        <dbReference type="ARBA" id="ARBA00022771"/>
    </source>
</evidence>
<feature type="repeat" description="ARM" evidence="5">
    <location>
        <begin position="1361"/>
        <end position="1390"/>
    </location>
</feature>
<dbReference type="PANTHER" id="PTHR46464">
    <property type="entry name" value="ANK_REP_REGION DOMAIN-CONTAINING PROTEIN"/>
    <property type="match status" value="1"/>
</dbReference>
<dbReference type="SMART" id="SM00064">
    <property type="entry name" value="FYVE"/>
    <property type="match status" value="1"/>
</dbReference>
<dbReference type="InterPro" id="IPR013083">
    <property type="entry name" value="Znf_RING/FYVE/PHD"/>
</dbReference>
<feature type="region of interest" description="Disordered" evidence="6">
    <location>
        <begin position="191"/>
        <end position="224"/>
    </location>
</feature>
<evidence type="ECO:0000256" key="4">
    <source>
        <dbReference type="PROSITE-ProRule" id="PRU00091"/>
    </source>
</evidence>
<feature type="domain" description="WW" evidence="7">
    <location>
        <begin position="17"/>
        <end position="50"/>
    </location>
</feature>
<reference evidence="9 10" key="1">
    <citation type="journal article" date="2011" name="Genome Res.">
        <title>Phylogeny-wide analysis of social amoeba genomes highlights ancient origins for complex intercellular communication.</title>
        <authorList>
            <person name="Heidel A.J."/>
            <person name="Lawal H.M."/>
            <person name="Felder M."/>
            <person name="Schilde C."/>
            <person name="Helps N.R."/>
            <person name="Tunggal B."/>
            <person name="Rivero F."/>
            <person name="John U."/>
            <person name="Schleicher M."/>
            <person name="Eichinger L."/>
            <person name="Platzer M."/>
            <person name="Noegel A.A."/>
            <person name="Schaap P."/>
            <person name="Gloeckner G."/>
        </authorList>
    </citation>
    <scope>NUCLEOTIDE SEQUENCE [LARGE SCALE GENOMIC DNA]</scope>
    <source>
        <strain evidence="10">ATCC 26659 / Pp 5 / PN500</strain>
    </source>
</reference>
<dbReference type="RefSeq" id="XP_020428711.1">
    <property type="nucleotide sequence ID" value="XM_020581126.1"/>
</dbReference>
<dbReference type="Proteomes" id="UP000001396">
    <property type="component" value="Unassembled WGS sequence"/>
</dbReference>
<dbReference type="SMART" id="SM00185">
    <property type="entry name" value="ARM"/>
    <property type="match status" value="19"/>
</dbReference>
<proteinExistence type="predicted"/>
<feature type="compositionally biased region" description="Polar residues" evidence="6">
    <location>
        <begin position="191"/>
        <end position="206"/>
    </location>
</feature>
<dbReference type="OMA" id="KKTSWIH"/>
<feature type="compositionally biased region" description="Gly residues" evidence="6">
    <location>
        <begin position="1"/>
        <end position="15"/>
    </location>
</feature>
<feature type="region of interest" description="Disordered" evidence="6">
    <location>
        <begin position="1"/>
        <end position="21"/>
    </location>
</feature>
<evidence type="ECO:0000256" key="3">
    <source>
        <dbReference type="ARBA" id="ARBA00022833"/>
    </source>
</evidence>
<dbReference type="PANTHER" id="PTHR46464:SF2">
    <property type="entry name" value="ANKYRIN AND ARMADILLO REPEAT-CONTAINING PROTEIN"/>
    <property type="match status" value="1"/>
</dbReference>
<feature type="repeat" description="ARM" evidence="5">
    <location>
        <begin position="1231"/>
        <end position="1273"/>
    </location>
</feature>
<dbReference type="CDD" id="cd00201">
    <property type="entry name" value="WW"/>
    <property type="match status" value="1"/>
</dbReference>
<dbReference type="Gene3D" id="2.20.70.10">
    <property type="match status" value="2"/>
</dbReference>
<organism evidence="9 10">
    <name type="scientific">Heterostelium pallidum (strain ATCC 26659 / Pp 5 / PN500)</name>
    <name type="common">Cellular slime mold</name>
    <name type="synonym">Polysphondylium pallidum</name>
    <dbReference type="NCBI Taxonomy" id="670386"/>
    <lineage>
        <taxon>Eukaryota</taxon>
        <taxon>Amoebozoa</taxon>
        <taxon>Evosea</taxon>
        <taxon>Eumycetozoa</taxon>
        <taxon>Dictyostelia</taxon>
        <taxon>Acytosteliales</taxon>
        <taxon>Acytosteliaceae</taxon>
        <taxon>Heterostelium</taxon>
    </lineage>
</organism>
<dbReference type="PROSITE" id="PS50176">
    <property type="entry name" value="ARM_REPEAT"/>
    <property type="match status" value="3"/>
</dbReference>
<feature type="compositionally biased region" description="Low complexity" evidence="6">
    <location>
        <begin position="468"/>
        <end position="477"/>
    </location>
</feature>
<dbReference type="InterPro" id="IPR043379">
    <property type="entry name" value="ANKAR"/>
</dbReference>
<dbReference type="SUPFAM" id="SSF57903">
    <property type="entry name" value="FYVE/PHD zinc finger"/>
    <property type="match status" value="1"/>
</dbReference>
<dbReference type="GO" id="GO:0008270">
    <property type="term" value="F:zinc ion binding"/>
    <property type="evidence" value="ECO:0007669"/>
    <property type="project" value="UniProtKB-KW"/>
</dbReference>
<evidence type="ECO:0000313" key="9">
    <source>
        <dbReference type="EMBL" id="EFA76579.1"/>
    </source>
</evidence>
<gene>
    <name evidence="9" type="ORF">PPL_10348</name>
</gene>
<dbReference type="PROSITE" id="PS01159">
    <property type="entry name" value="WW_DOMAIN_1"/>
    <property type="match status" value="1"/>
</dbReference>
<dbReference type="Pfam" id="PF01363">
    <property type="entry name" value="FYVE"/>
    <property type="match status" value="1"/>
</dbReference>